<keyword evidence="2" id="KW-1185">Reference proteome</keyword>
<gene>
    <name evidence="1" type="ORF">OBRU01_08174</name>
</gene>
<dbReference type="AlphaFoldDB" id="A0A0L7LIZ9"/>
<evidence type="ECO:0000313" key="1">
    <source>
        <dbReference type="EMBL" id="KOB75156.1"/>
    </source>
</evidence>
<accession>A0A0L7LIZ9</accession>
<sequence length="105" mass="12261">MDVEELAIVAALLIIKRKKNKKKSKEYWVHPLLEERRSKGMFKIFYEDVRKYPLLNEINIINERTTKGNIQNRSKMSESCEVFEVTVENRDSGRSRSEGVEVGSV</sequence>
<name>A0A0L7LIZ9_OPEBR</name>
<reference evidence="1 2" key="1">
    <citation type="journal article" date="2015" name="Genome Biol. Evol.">
        <title>The genome of winter moth (Operophtera brumata) provides a genomic perspective on sexual dimorphism and phenology.</title>
        <authorList>
            <person name="Derks M.F."/>
            <person name="Smit S."/>
            <person name="Salis L."/>
            <person name="Schijlen E."/>
            <person name="Bossers A."/>
            <person name="Mateman C."/>
            <person name="Pijl A.S."/>
            <person name="de Ridder D."/>
            <person name="Groenen M.A."/>
            <person name="Visser M.E."/>
            <person name="Megens H.J."/>
        </authorList>
    </citation>
    <scope>NUCLEOTIDE SEQUENCE [LARGE SCALE GENOMIC DNA]</scope>
    <source>
        <strain evidence="1">WM2013NL</strain>
        <tissue evidence="1">Head and thorax</tissue>
    </source>
</reference>
<proteinExistence type="predicted"/>
<dbReference type="EMBL" id="JTDY01000999">
    <property type="protein sequence ID" value="KOB75156.1"/>
    <property type="molecule type" value="Genomic_DNA"/>
</dbReference>
<organism evidence="1 2">
    <name type="scientific">Operophtera brumata</name>
    <name type="common">Winter moth</name>
    <name type="synonym">Phalaena brumata</name>
    <dbReference type="NCBI Taxonomy" id="104452"/>
    <lineage>
        <taxon>Eukaryota</taxon>
        <taxon>Metazoa</taxon>
        <taxon>Ecdysozoa</taxon>
        <taxon>Arthropoda</taxon>
        <taxon>Hexapoda</taxon>
        <taxon>Insecta</taxon>
        <taxon>Pterygota</taxon>
        <taxon>Neoptera</taxon>
        <taxon>Endopterygota</taxon>
        <taxon>Lepidoptera</taxon>
        <taxon>Glossata</taxon>
        <taxon>Ditrysia</taxon>
        <taxon>Geometroidea</taxon>
        <taxon>Geometridae</taxon>
        <taxon>Larentiinae</taxon>
        <taxon>Operophtera</taxon>
    </lineage>
</organism>
<dbReference type="Proteomes" id="UP000037510">
    <property type="component" value="Unassembled WGS sequence"/>
</dbReference>
<comment type="caution">
    <text evidence="1">The sequence shown here is derived from an EMBL/GenBank/DDBJ whole genome shotgun (WGS) entry which is preliminary data.</text>
</comment>
<protein>
    <submittedName>
        <fullName evidence="1">Uncharacterized protein</fullName>
    </submittedName>
</protein>
<evidence type="ECO:0000313" key="2">
    <source>
        <dbReference type="Proteomes" id="UP000037510"/>
    </source>
</evidence>